<comment type="caution">
    <text evidence="1">The sequence shown here is derived from an EMBL/GenBank/DDBJ whole genome shotgun (WGS) entry which is preliminary data.</text>
</comment>
<evidence type="ECO:0000313" key="2">
    <source>
        <dbReference type="Proteomes" id="UP000078237"/>
    </source>
</evidence>
<dbReference type="AlphaFoldDB" id="A0A175VZP4"/>
<reference evidence="1 2" key="1">
    <citation type="journal article" date="2016" name="Genome Announc.">
        <title>Genome Sequence of Madurella mycetomatis mm55, Isolated from a Human Mycetoma Case in Sudan.</title>
        <authorList>
            <person name="Smit S."/>
            <person name="Derks M.F."/>
            <person name="Bervoets S."/>
            <person name="Fahal A."/>
            <person name="van Leeuwen W."/>
            <person name="van Belkum A."/>
            <person name="van de Sande W.W."/>
        </authorList>
    </citation>
    <scope>NUCLEOTIDE SEQUENCE [LARGE SCALE GENOMIC DNA]</scope>
    <source>
        <strain evidence="2">mm55</strain>
    </source>
</reference>
<dbReference type="InterPro" id="IPR036291">
    <property type="entry name" value="NAD(P)-bd_dom_sf"/>
</dbReference>
<dbReference type="Proteomes" id="UP000078237">
    <property type="component" value="Unassembled WGS sequence"/>
</dbReference>
<protein>
    <submittedName>
        <fullName evidence="1">WW domain-containing oxidoreductase</fullName>
    </submittedName>
</protein>
<dbReference type="EMBL" id="LCTW02000221">
    <property type="protein sequence ID" value="KXX76234.1"/>
    <property type="molecule type" value="Genomic_DNA"/>
</dbReference>
<dbReference type="STRING" id="100816.A0A175VZP4"/>
<accession>A0A175VZP4</accession>
<sequence>MAGTIIFTGANGSVAIPAVEHLLTHSPNFTLVLTVRDDGDGDTNTKELRRVIAKHNAYERASVRKLDLASLKAVHEFTDAIAAEVSQGSLPRLASVVCNAYYWNLLGPLELTGDGYEKSMQVCHLAHVALVLQLLNSFGSDGGRIVLFASDAHEPGKNNLEVIPPSIPTDPEKLEFLARPAPDDASVADNASHGFCRYATAKLAVVTWGHALNRRLEKDPKLSRITATIINPGNLADSRALRVNTPQKMVVLSKFVLQPLRPVLRLMDPTLRKSAEAGVDVARLATNIAHPGERGYFTLLNRDESSAESRDEARQDVLWTRSAQWAGVRSQDSPLPL</sequence>
<dbReference type="GO" id="GO:0005811">
    <property type="term" value="C:lipid droplet"/>
    <property type="evidence" value="ECO:0007669"/>
    <property type="project" value="TreeGrafter"/>
</dbReference>
<dbReference type="GO" id="GO:0005789">
    <property type="term" value="C:endoplasmic reticulum membrane"/>
    <property type="evidence" value="ECO:0007669"/>
    <property type="project" value="TreeGrafter"/>
</dbReference>
<dbReference type="SUPFAM" id="SSF51735">
    <property type="entry name" value="NAD(P)-binding Rossmann-fold domains"/>
    <property type="match status" value="1"/>
</dbReference>
<gene>
    <name evidence="1" type="ORF">MMYC01_207255</name>
</gene>
<dbReference type="GO" id="GO:0005741">
    <property type="term" value="C:mitochondrial outer membrane"/>
    <property type="evidence" value="ECO:0007669"/>
    <property type="project" value="TreeGrafter"/>
</dbReference>
<dbReference type="PANTHER" id="PTHR43647">
    <property type="entry name" value="DEHYDROGENASE"/>
    <property type="match status" value="1"/>
</dbReference>
<dbReference type="OrthoDB" id="191139at2759"/>
<dbReference type="PANTHER" id="PTHR43647:SF4">
    <property type="entry name" value="KETOREDUCTASE (KR) DOMAIN-CONTAINING PROTEIN"/>
    <property type="match status" value="1"/>
</dbReference>
<keyword evidence="2" id="KW-1185">Reference proteome</keyword>
<dbReference type="Gene3D" id="3.40.50.720">
    <property type="entry name" value="NAD(P)-binding Rossmann-like Domain"/>
    <property type="match status" value="1"/>
</dbReference>
<dbReference type="VEuPathDB" id="FungiDB:MMYC01_207255"/>
<name>A0A175VZP4_9PEZI</name>
<dbReference type="GO" id="GO:0000253">
    <property type="term" value="F:3-beta-hydroxysteroid 3-dehydrogenase (NADP+) activity"/>
    <property type="evidence" value="ECO:0007669"/>
    <property type="project" value="TreeGrafter"/>
</dbReference>
<dbReference type="InterPro" id="IPR051593">
    <property type="entry name" value="Ergosterol_Biosynth_ERG27"/>
</dbReference>
<evidence type="ECO:0000313" key="1">
    <source>
        <dbReference type="EMBL" id="KXX76234.1"/>
    </source>
</evidence>
<organism evidence="1 2">
    <name type="scientific">Madurella mycetomatis</name>
    <dbReference type="NCBI Taxonomy" id="100816"/>
    <lineage>
        <taxon>Eukaryota</taxon>
        <taxon>Fungi</taxon>
        <taxon>Dikarya</taxon>
        <taxon>Ascomycota</taxon>
        <taxon>Pezizomycotina</taxon>
        <taxon>Sordariomycetes</taxon>
        <taxon>Sordariomycetidae</taxon>
        <taxon>Sordariales</taxon>
        <taxon>Sordariales incertae sedis</taxon>
        <taxon>Madurella</taxon>
    </lineage>
</organism>
<proteinExistence type="predicted"/>